<dbReference type="EMBL" id="JACOPF010000003">
    <property type="protein sequence ID" value="MBC5690059.1"/>
    <property type="molecule type" value="Genomic_DNA"/>
</dbReference>
<proteinExistence type="predicted"/>
<dbReference type="RefSeq" id="WP_186876707.1">
    <property type="nucleotide sequence ID" value="NZ_JACOPF010000003.1"/>
</dbReference>
<dbReference type="InterPro" id="IPR012347">
    <property type="entry name" value="Ferritin-like"/>
</dbReference>
<gene>
    <name evidence="1" type="ORF">H8S37_14165</name>
</gene>
<dbReference type="AlphaFoldDB" id="A0A923RQY0"/>
<comment type="caution">
    <text evidence="1">The sequence shown here is derived from an EMBL/GenBank/DDBJ whole genome shotgun (WGS) entry which is preliminary data.</text>
</comment>
<name>A0A923RQY0_9FIRM</name>
<evidence type="ECO:0000313" key="2">
    <source>
        <dbReference type="Proteomes" id="UP000652477"/>
    </source>
</evidence>
<keyword evidence="2" id="KW-1185">Reference proteome</keyword>
<dbReference type="Gene3D" id="1.20.1260.10">
    <property type="match status" value="1"/>
</dbReference>
<dbReference type="Proteomes" id="UP000652477">
    <property type="component" value="Unassembled WGS sequence"/>
</dbReference>
<reference evidence="1" key="1">
    <citation type="submission" date="2020-08" db="EMBL/GenBank/DDBJ databases">
        <title>Genome public.</title>
        <authorList>
            <person name="Liu C."/>
            <person name="Sun Q."/>
        </authorList>
    </citation>
    <scope>NUCLEOTIDE SEQUENCE</scope>
    <source>
        <strain evidence="1">NSJ-55</strain>
    </source>
</reference>
<accession>A0A923RQY0</accession>
<protein>
    <submittedName>
        <fullName evidence="1">DUF2383 domain-containing protein</fullName>
    </submittedName>
</protein>
<organism evidence="1 2">
    <name type="scientific">Mediterraneibacter hominis</name>
    <dbReference type="NCBI Taxonomy" id="2763054"/>
    <lineage>
        <taxon>Bacteria</taxon>
        <taxon>Bacillati</taxon>
        <taxon>Bacillota</taxon>
        <taxon>Clostridia</taxon>
        <taxon>Lachnospirales</taxon>
        <taxon>Lachnospiraceae</taxon>
        <taxon>Mediterraneibacter</taxon>
    </lineage>
</organism>
<sequence>MQENTKKLLEECNSGCKMAIESMDQVGQYVTDDKLKGVIQDYNTRHKKLESESSRLLAQEGQEEKEPGVFASTFSWLTTEMKMMAKDDNKQAAKIMMNGCNMGIQSITETMHQCKDASNESMSLAKKLVRTEEEFMGEMKKFL</sequence>
<evidence type="ECO:0000313" key="1">
    <source>
        <dbReference type="EMBL" id="MBC5690059.1"/>
    </source>
</evidence>